<dbReference type="GO" id="GO:0016985">
    <property type="term" value="F:mannan endo-1,4-beta-mannosidase activity"/>
    <property type="evidence" value="ECO:0007669"/>
    <property type="project" value="UniProtKB-EC"/>
</dbReference>
<reference evidence="14" key="2">
    <citation type="submission" date="2015-01" db="EMBL/GenBank/DDBJ databases">
        <title>Evolutionary Origins and Diversification of the Mycorrhizal Mutualists.</title>
        <authorList>
            <consortium name="DOE Joint Genome Institute"/>
            <consortium name="Mycorrhizal Genomics Consortium"/>
            <person name="Kohler A."/>
            <person name="Kuo A."/>
            <person name="Nagy L.G."/>
            <person name="Floudas D."/>
            <person name="Copeland A."/>
            <person name="Barry K.W."/>
            <person name="Cichocki N."/>
            <person name="Veneault-Fourrey C."/>
            <person name="LaButti K."/>
            <person name="Lindquist E.A."/>
            <person name="Lipzen A."/>
            <person name="Lundell T."/>
            <person name="Morin E."/>
            <person name="Murat C."/>
            <person name="Riley R."/>
            <person name="Ohm R."/>
            <person name="Sun H."/>
            <person name="Tunlid A."/>
            <person name="Henrissat B."/>
            <person name="Grigoriev I.V."/>
            <person name="Hibbett D.S."/>
            <person name="Martin F."/>
        </authorList>
    </citation>
    <scope>NUCLEOTIDE SEQUENCE [LARGE SCALE GENOMIC DNA]</scope>
    <source>
        <strain evidence="14">F 1598</strain>
    </source>
</reference>
<evidence type="ECO:0000259" key="12">
    <source>
        <dbReference type="Pfam" id="PF00150"/>
    </source>
</evidence>
<dbReference type="InParanoid" id="A0A0C3FSA9"/>
<dbReference type="InterPro" id="IPR045053">
    <property type="entry name" value="MAN-like"/>
</dbReference>
<evidence type="ECO:0000256" key="11">
    <source>
        <dbReference type="SAM" id="SignalP"/>
    </source>
</evidence>
<evidence type="ECO:0000256" key="6">
    <source>
        <dbReference type="ARBA" id="ARBA00022729"/>
    </source>
</evidence>
<protein>
    <recommendedName>
        <fullName evidence="4">mannan endo-1,4-beta-mannosidase</fullName>
        <ecNumber evidence="4">3.2.1.78</ecNumber>
    </recommendedName>
</protein>
<comment type="catalytic activity">
    <reaction evidence="1">
        <text>Random hydrolysis of (1-&gt;4)-beta-D-mannosidic linkages in mannans, galactomannans and glucomannans.</text>
        <dbReference type="EC" id="3.2.1.78"/>
    </reaction>
</comment>
<dbReference type="EC" id="3.2.1.78" evidence="4"/>
<organism evidence="13 14">
    <name type="scientific">Piloderma croceum (strain F 1598)</name>
    <dbReference type="NCBI Taxonomy" id="765440"/>
    <lineage>
        <taxon>Eukaryota</taxon>
        <taxon>Fungi</taxon>
        <taxon>Dikarya</taxon>
        <taxon>Basidiomycota</taxon>
        <taxon>Agaricomycotina</taxon>
        <taxon>Agaricomycetes</taxon>
        <taxon>Agaricomycetidae</taxon>
        <taxon>Atheliales</taxon>
        <taxon>Atheliaceae</taxon>
        <taxon>Piloderma</taxon>
    </lineage>
</organism>
<dbReference type="GO" id="GO:0005576">
    <property type="term" value="C:extracellular region"/>
    <property type="evidence" value="ECO:0007669"/>
    <property type="project" value="UniProtKB-SubCell"/>
</dbReference>
<reference evidence="13 14" key="1">
    <citation type="submission" date="2014-04" db="EMBL/GenBank/DDBJ databases">
        <authorList>
            <consortium name="DOE Joint Genome Institute"/>
            <person name="Kuo A."/>
            <person name="Tarkka M."/>
            <person name="Buscot F."/>
            <person name="Kohler A."/>
            <person name="Nagy L.G."/>
            <person name="Floudas D."/>
            <person name="Copeland A."/>
            <person name="Barry K.W."/>
            <person name="Cichocki N."/>
            <person name="Veneault-Fourrey C."/>
            <person name="LaButti K."/>
            <person name="Lindquist E.A."/>
            <person name="Lipzen A."/>
            <person name="Lundell T."/>
            <person name="Morin E."/>
            <person name="Murat C."/>
            <person name="Sun H."/>
            <person name="Tunlid A."/>
            <person name="Henrissat B."/>
            <person name="Grigoriev I.V."/>
            <person name="Hibbett D.S."/>
            <person name="Martin F."/>
            <person name="Nordberg H.P."/>
            <person name="Cantor M.N."/>
            <person name="Hua S.X."/>
        </authorList>
    </citation>
    <scope>NUCLEOTIDE SEQUENCE [LARGE SCALE GENOMIC DNA]</scope>
    <source>
        <strain evidence="13 14">F 1598</strain>
    </source>
</reference>
<dbReference type="STRING" id="765440.A0A0C3FSA9"/>
<comment type="subcellular location">
    <subcellularLocation>
        <location evidence="2">Secreted</location>
    </subcellularLocation>
</comment>
<dbReference type="GO" id="GO:0046355">
    <property type="term" value="P:mannan catabolic process"/>
    <property type="evidence" value="ECO:0007669"/>
    <property type="project" value="UniProtKB-ARBA"/>
</dbReference>
<gene>
    <name evidence="13" type="ORF">PILCRDRAFT_815528</name>
</gene>
<evidence type="ECO:0000256" key="4">
    <source>
        <dbReference type="ARBA" id="ARBA00012706"/>
    </source>
</evidence>
<dbReference type="Pfam" id="PF00150">
    <property type="entry name" value="Cellulase"/>
    <property type="match status" value="1"/>
</dbReference>
<keyword evidence="6 11" id="KW-0732">Signal</keyword>
<sequence length="578" mass="63091">MHVMFLLPLLLSAWLVSARNSRSSVNRAKSTNFVSTSGGKFHVNGSEFQFVGSNAYWLSTLNTDKDISDTFQSMSAAGIKVIRTWGFNDVTEIPKNGTWFQHISNGTTTINNGPNGLQRLDKVVELAEKHGIYLLLSLTNNWNPLPGIDNMNTTVPDVSRRDVTPGTDNSLNRNFLSNDYGGMDTYVRAFGLNMHHDEFYSNERIIDAFKNYTTNIVSRYVNSSGILGWELANDPRCNSSLPSFNCTPQTVTQWHSTLAKHVASMDPNHPIGSGSQGFFCTGCPKLFPMSTKPSHPAPRPSSSVNNRRRKLPTAITKKGLITERAEKRRRTREQKKREGTLNADGIRIRGRWASTTTRRQDNSLGPAFDGSHGVDSEDILGIPEIGFSTFQLFPDQNLYAADDPNLSPFNNTLQGGTEWIQKQAQTAQLSGKPSLMTGFGLVTQSNAPSFIPFNSTMVSNATSTSAGGSDNRNSTVGVTDKQRDDAYSQWLRDGISDGVNGMLQYQWGQSNLTSAIGTSISPNSTDTTVAPSNGITISPSQNQTGVSPNDGYSISGIGEDGVQMELKTASQNIGTDAR</sequence>
<evidence type="ECO:0000256" key="1">
    <source>
        <dbReference type="ARBA" id="ARBA00001678"/>
    </source>
</evidence>
<feature type="compositionally biased region" description="Polar residues" evidence="10">
    <location>
        <begin position="461"/>
        <end position="477"/>
    </location>
</feature>
<comment type="similarity">
    <text evidence="3 9">Belongs to the glycosyl hydrolase 5 (cellulase A) family.</text>
</comment>
<dbReference type="PANTHER" id="PTHR31451:SF39">
    <property type="entry name" value="MANNAN ENDO-1,4-BETA-MANNOSIDASE 1"/>
    <property type="match status" value="1"/>
</dbReference>
<evidence type="ECO:0000256" key="5">
    <source>
        <dbReference type="ARBA" id="ARBA00022525"/>
    </source>
</evidence>
<evidence type="ECO:0000256" key="3">
    <source>
        <dbReference type="ARBA" id="ARBA00005641"/>
    </source>
</evidence>
<evidence type="ECO:0000256" key="8">
    <source>
        <dbReference type="ARBA" id="ARBA00023295"/>
    </source>
</evidence>
<evidence type="ECO:0000256" key="10">
    <source>
        <dbReference type="SAM" id="MobiDB-lite"/>
    </source>
</evidence>
<evidence type="ECO:0000256" key="2">
    <source>
        <dbReference type="ARBA" id="ARBA00004613"/>
    </source>
</evidence>
<feature type="region of interest" description="Disordered" evidence="10">
    <location>
        <begin position="290"/>
        <end position="310"/>
    </location>
</feature>
<evidence type="ECO:0000256" key="7">
    <source>
        <dbReference type="ARBA" id="ARBA00022801"/>
    </source>
</evidence>
<dbReference type="HOGENOM" id="CLU_031603_3_0_1"/>
<dbReference type="AlphaFoldDB" id="A0A0C3FSA9"/>
<dbReference type="InterPro" id="IPR017853">
    <property type="entry name" value="GH"/>
</dbReference>
<feature type="compositionally biased region" description="Polar residues" evidence="10">
    <location>
        <begin position="523"/>
        <end position="552"/>
    </location>
</feature>
<accession>A0A0C3FSA9</accession>
<dbReference type="OrthoDB" id="406631at2759"/>
<dbReference type="SUPFAM" id="SSF51445">
    <property type="entry name" value="(Trans)glycosidases"/>
    <property type="match status" value="1"/>
</dbReference>
<dbReference type="Gene3D" id="3.20.20.80">
    <property type="entry name" value="Glycosidases"/>
    <property type="match status" value="1"/>
</dbReference>
<dbReference type="EMBL" id="KN832980">
    <property type="protein sequence ID" value="KIM87070.1"/>
    <property type="molecule type" value="Genomic_DNA"/>
</dbReference>
<keyword evidence="14" id="KW-1185">Reference proteome</keyword>
<feature type="signal peptide" evidence="11">
    <location>
        <begin position="1"/>
        <end position="18"/>
    </location>
</feature>
<dbReference type="InterPro" id="IPR001547">
    <property type="entry name" value="Glyco_hydro_5"/>
</dbReference>
<keyword evidence="7 9" id="KW-0378">Hydrolase</keyword>
<evidence type="ECO:0000313" key="14">
    <source>
        <dbReference type="Proteomes" id="UP000054166"/>
    </source>
</evidence>
<name>A0A0C3FSA9_PILCF</name>
<evidence type="ECO:0000313" key="13">
    <source>
        <dbReference type="EMBL" id="KIM87070.1"/>
    </source>
</evidence>
<feature type="region of interest" description="Disordered" evidence="10">
    <location>
        <begin position="523"/>
        <end position="559"/>
    </location>
</feature>
<keyword evidence="8 9" id="KW-0326">Glycosidase</keyword>
<feature type="chain" id="PRO_5002164493" description="mannan endo-1,4-beta-mannosidase" evidence="11">
    <location>
        <begin position="19"/>
        <end position="578"/>
    </location>
</feature>
<feature type="region of interest" description="Disordered" evidence="10">
    <location>
        <begin position="461"/>
        <end position="481"/>
    </location>
</feature>
<dbReference type="PANTHER" id="PTHR31451">
    <property type="match status" value="1"/>
</dbReference>
<proteinExistence type="inferred from homology"/>
<keyword evidence="5" id="KW-0964">Secreted</keyword>
<feature type="domain" description="Glycoside hydrolase family 5" evidence="12">
    <location>
        <begin position="44"/>
        <end position="271"/>
    </location>
</feature>
<dbReference type="Proteomes" id="UP000054166">
    <property type="component" value="Unassembled WGS sequence"/>
</dbReference>
<evidence type="ECO:0000256" key="9">
    <source>
        <dbReference type="RuleBase" id="RU361153"/>
    </source>
</evidence>